<organism evidence="1 2">
    <name type="scientific">Digitaria exilis</name>
    <dbReference type="NCBI Taxonomy" id="1010633"/>
    <lineage>
        <taxon>Eukaryota</taxon>
        <taxon>Viridiplantae</taxon>
        <taxon>Streptophyta</taxon>
        <taxon>Embryophyta</taxon>
        <taxon>Tracheophyta</taxon>
        <taxon>Spermatophyta</taxon>
        <taxon>Magnoliopsida</taxon>
        <taxon>Liliopsida</taxon>
        <taxon>Poales</taxon>
        <taxon>Poaceae</taxon>
        <taxon>PACMAD clade</taxon>
        <taxon>Panicoideae</taxon>
        <taxon>Panicodae</taxon>
        <taxon>Paniceae</taxon>
        <taxon>Anthephorinae</taxon>
        <taxon>Digitaria</taxon>
    </lineage>
</organism>
<evidence type="ECO:0000313" key="1">
    <source>
        <dbReference type="EMBL" id="KAF8779125.1"/>
    </source>
</evidence>
<evidence type="ECO:0000313" key="2">
    <source>
        <dbReference type="Proteomes" id="UP000636709"/>
    </source>
</evidence>
<proteinExistence type="predicted"/>
<protein>
    <submittedName>
        <fullName evidence="1">Uncharacterized protein</fullName>
    </submittedName>
</protein>
<reference evidence="1" key="1">
    <citation type="submission" date="2020-07" db="EMBL/GenBank/DDBJ databases">
        <title>Genome sequence and genetic diversity analysis of an under-domesticated orphan crop, white fonio (Digitaria exilis).</title>
        <authorList>
            <person name="Bennetzen J.L."/>
            <person name="Chen S."/>
            <person name="Ma X."/>
            <person name="Wang X."/>
            <person name="Yssel A.E.J."/>
            <person name="Chaluvadi S.R."/>
            <person name="Johnson M."/>
            <person name="Gangashetty P."/>
            <person name="Hamidou F."/>
            <person name="Sanogo M.D."/>
            <person name="Zwaenepoel A."/>
            <person name="Wallace J."/>
            <person name="Van De Peer Y."/>
            <person name="Van Deynze A."/>
        </authorList>
    </citation>
    <scope>NUCLEOTIDE SEQUENCE</scope>
    <source>
        <tissue evidence="1">Leaves</tissue>
    </source>
</reference>
<name>A0A835KV18_9POAL</name>
<comment type="caution">
    <text evidence="1">The sequence shown here is derived from an EMBL/GenBank/DDBJ whole genome shotgun (WGS) entry which is preliminary data.</text>
</comment>
<dbReference type="AlphaFoldDB" id="A0A835KV18"/>
<sequence>MTIPQHINSSNFSSISDWCEATAKTVHASKRREPSGMAIYIMWNLSKERNRHIFESKLQSAQQVVEKTKEDLENFKRAFRTPRFSLGAVLREHKGGIPLSL</sequence>
<dbReference type="OrthoDB" id="640564at2759"/>
<keyword evidence="2" id="KW-1185">Reference proteome</keyword>
<dbReference type="Proteomes" id="UP000636709">
    <property type="component" value="Unassembled WGS sequence"/>
</dbReference>
<dbReference type="EMBL" id="JACEFO010000186">
    <property type="protein sequence ID" value="KAF8779125.1"/>
    <property type="molecule type" value="Genomic_DNA"/>
</dbReference>
<gene>
    <name evidence="1" type="ORF">HU200_002798</name>
</gene>
<accession>A0A835KV18</accession>